<comment type="caution">
    <text evidence="1">The sequence shown here is derived from an EMBL/GenBank/DDBJ whole genome shotgun (WGS) entry which is preliminary data.</text>
</comment>
<name>A0A1F4RXS6_UNCSA</name>
<dbReference type="Gene3D" id="3.75.10.10">
    <property type="entry name" value="L-arginine/glycine Amidinotransferase, Chain A"/>
    <property type="match status" value="1"/>
</dbReference>
<dbReference type="EMBL" id="MEUA01000063">
    <property type="protein sequence ID" value="OGC12974.1"/>
    <property type="molecule type" value="Genomic_DNA"/>
</dbReference>
<evidence type="ECO:0000313" key="2">
    <source>
        <dbReference type="Proteomes" id="UP000177905"/>
    </source>
</evidence>
<dbReference type="Proteomes" id="UP000177905">
    <property type="component" value="Unassembled WGS sequence"/>
</dbReference>
<proteinExistence type="predicted"/>
<accession>A0A1F4RXS6</accession>
<evidence type="ECO:0000313" key="1">
    <source>
        <dbReference type="EMBL" id="OGC12974.1"/>
    </source>
</evidence>
<reference evidence="1 2" key="1">
    <citation type="journal article" date="2016" name="Nat. Commun.">
        <title>Thousands of microbial genomes shed light on interconnected biogeochemical processes in an aquifer system.</title>
        <authorList>
            <person name="Anantharaman K."/>
            <person name="Brown C.T."/>
            <person name="Hug L.A."/>
            <person name="Sharon I."/>
            <person name="Castelle C.J."/>
            <person name="Probst A.J."/>
            <person name="Thomas B.C."/>
            <person name="Singh A."/>
            <person name="Wilkins M.J."/>
            <person name="Karaoz U."/>
            <person name="Brodie E.L."/>
            <person name="Williams K.H."/>
            <person name="Hubbard S.S."/>
            <person name="Banfield J.F."/>
        </authorList>
    </citation>
    <scope>NUCLEOTIDE SEQUENCE [LARGE SCALE GENOMIC DNA]</scope>
</reference>
<dbReference type="SUPFAM" id="SSF55909">
    <property type="entry name" value="Pentein"/>
    <property type="match status" value="1"/>
</dbReference>
<organism evidence="1 2">
    <name type="scientific">candidate division WOR-1 bacterium RIFOXYB2_FULL_36_35</name>
    <dbReference type="NCBI Taxonomy" id="1802578"/>
    <lineage>
        <taxon>Bacteria</taxon>
        <taxon>Bacillati</taxon>
        <taxon>Saganbacteria</taxon>
    </lineage>
</organism>
<sequence>MLSTVQSYSSVGNTNFKVNSFPCLHQERASSSPASNCEGKIKEIFFYPYHSSCCFYDEIYDRTPGFAKYVNIQLLLIKEFLRIFDCDVSLSLLIPTKGRKDFIIEEFVGCCESMGIPSYGRINFIDFPITDMSWIYLRDKALAKSMRGMIWPNKFSKNIDVLKAFDAESILSPFSFEGGNVRCADGFMYIGSDTVSFNRDILAIKSGSEQEVFDGVNRMSDWFQSQVVMFGDASLVLSKQPIKHIDLFCTFLGGRKVVVGDVNYAIDIITKRKDWESILMSSVFDIDRLVHKQQMGNEDFYSYSPFNAIDPISFKRNPTAVKTYVAFLAYILRQYRNRYIYRQRDADFKEIWDDGSLGEGELSVEEGLKMFSLPFSDETIKDILGGYNNAAVYMDSVATQLRQSGYEVFRCPLLPHIPRLLNGIGREMKAPLITYNNALVECYDSNRIVYMPEYGLKFPTVNYNGYVVGNVLNELDIEARHVFERAGAVVRGINTGFNLTTLQSQVNCMTLERREAFNPDYSR</sequence>
<dbReference type="AlphaFoldDB" id="A0A1F4RXS6"/>
<protein>
    <submittedName>
        <fullName evidence="1">Uncharacterized protein</fullName>
    </submittedName>
</protein>
<gene>
    <name evidence="1" type="ORF">A2290_04910</name>
</gene>